<dbReference type="Pfam" id="PF07690">
    <property type="entry name" value="MFS_1"/>
    <property type="match status" value="1"/>
</dbReference>
<comment type="subcellular location">
    <subcellularLocation>
        <location evidence="1">Membrane</location>
        <topology evidence="1">Multi-pass membrane protein</topology>
    </subcellularLocation>
</comment>
<dbReference type="PANTHER" id="PTHR23507">
    <property type="entry name" value="ZGC:174356"/>
    <property type="match status" value="1"/>
</dbReference>
<feature type="transmembrane region" description="Helical" evidence="5">
    <location>
        <begin position="295"/>
        <end position="313"/>
    </location>
</feature>
<organism evidence="6 7">
    <name type="scientific">Ranatra chinensis</name>
    <dbReference type="NCBI Taxonomy" id="642074"/>
    <lineage>
        <taxon>Eukaryota</taxon>
        <taxon>Metazoa</taxon>
        <taxon>Ecdysozoa</taxon>
        <taxon>Arthropoda</taxon>
        <taxon>Hexapoda</taxon>
        <taxon>Insecta</taxon>
        <taxon>Pterygota</taxon>
        <taxon>Neoptera</taxon>
        <taxon>Paraneoptera</taxon>
        <taxon>Hemiptera</taxon>
        <taxon>Heteroptera</taxon>
        <taxon>Panheteroptera</taxon>
        <taxon>Nepomorpha</taxon>
        <taxon>Nepidae</taxon>
        <taxon>Ranatrinae</taxon>
        <taxon>Ranatra</taxon>
    </lineage>
</organism>
<feature type="transmembrane region" description="Helical" evidence="5">
    <location>
        <begin position="160"/>
        <end position="178"/>
    </location>
</feature>
<evidence type="ECO:0000313" key="6">
    <source>
        <dbReference type="EMBL" id="KAL1116493.1"/>
    </source>
</evidence>
<evidence type="ECO:0000256" key="3">
    <source>
        <dbReference type="ARBA" id="ARBA00022989"/>
    </source>
</evidence>
<evidence type="ECO:0000256" key="5">
    <source>
        <dbReference type="SAM" id="Phobius"/>
    </source>
</evidence>
<reference evidence="6 7" key="1">
    <citation type="submission" date="2024-07" db="EMBL/GenBank/DDBJ databases">
        <title>Chromosome-level genome assembly of the water stick insect Ranatra chinensis (Heteroptera: Nepidae).</title>
        <authorList>
            <person name="Liu X."/>
        </authorList>
    </citation>
    <scope>NUCLEOTIDE SEQUENCE [LARGE SCALE GENOMIC DNA]</scope>
    <source>
        <strain evidence="6">Cailab_2021Rc</strain>
        <tissue evidence="6">Muscle</tissue>
    </source>
</reference>
<dbReference type="Gene3D" id="1.20.1250.20">
    <property type="entry name" value="MFS general substrate transporter like domains"/>
    <property type="match status" value="1"/>
</dbReference>
<name>A0ABD0YBU0_9HEMI</name>
<gene>
    <name evidence="6" type="ORF">AAG570_004965</name>
</gene>
<dbReference type="InterPro" id="IPR036259">
    <property type="entry name" value="MFS_trans_sf"/>
</dbReference>
<feature type="transmembrane region" description="Helical" evidence="5">
    <location>
        <begin position="377"/>
        <end position="397"/>
    </location>
</feature>
<feature type="transmembrane region" description="Helical" evidence="5">
    <location>
        <begin position="343"/>
        <end position="365"/>
    </location>
</feature>
<dbReference type="PANTHER" id="PTHR23507:SF37">
    <property type="entry name" value="GH08173P"/>
    <property type="match status" value="1"/>
</dbReference>
<feature type="transmembrane region" description="Helical" evidence="5">
    <location>
        <begin position="87"/>
        <end position="105"/>
    </location>
</feature>
<feature type="transmembrane region" description="Helical" evidence="5">
    <location>
        <begin position="117"/>
        <end position="139"/>
    </location>
</feature>
<dbReference type="GO" id="GO:0016020">
    <property type="term" value="C:membrane"/>
    <property type="evidence" value="ECO:0007669"/>
    <property type="project" value="UniProtKB-SubCell"/>
</dbReference>
<keyword evidence="7" id="KW-1185">Reference proteome</keyword>
<dbReference type="SUPFAM" id="SSF103473">
    <property type="entry name" value="MFS general substrate transporter"/>
    <property type="match status" value="1"/>
</dbReference>
<dbReference type="AlphaFoldDB" id="A0ABD0YBU0"/>
<dbReference type="EMBL" id="JBFDAA010000017">
    <property type="protein sequence ID" value="KAL1116493.1"/>
    <property type="molecule type" value="Genomic_DNA"/>
</dbReference>
<protein>
    <recommendedName>
        <fullName evidence="8">Proton-coupled folate transporter</fullName>
    </recommendedName>
</protein>
<evidence type="ECO:0000256" key="4">
    <source>
        <dbReference type="ARBA" id="ARBA00023136"/>
    </source>
</evidence>
<feature type="transmembrane region" description="Helical" evidence="5">
    <location>
        <begin position="63"/>
        <end position="80"/>
    </location>
</feature>
<dbReference type="InterPro" id="IPR011701">
    <property type="entry name" value="MFS"/>
</dbReference>
<comment type="caution">
    <text evidence="6">The sequence shown here is derived from an EMBL/GenBank/DDBJ whole genome shotgun (WGS) entry which is preliminary data.</text>
</comment>
<feature type="transmembrane region" description="Helical" evidence="5">
    <location>
        <begin position="184"/>
        <end position="206"/>
    </location>
</feature>
<dbReference type="Proteomes" id="UP001558652">
    <property type="component" value="Unassembled WGS sequence"/>
</dbReference>
<evidence type="ECO:0000313" key="7">
    <source>
        <dbReference type="Proteomes" id="UP001558652"/>
    </source>
</evidence>
<evidence type="ECO:0008006" key="8">
    <source>
        <dbReference type="Google" id="ProtNLM"/>
    </source>
</evidence>
<evidence type="ECO:0000256" key="1">
    <source>
        <dbReference type="ARBA" id="ARBA00004141"/>
    </source>
</evidence>
<evidence type="ECO:0000256" key="2">
    <source>
        <dbReference type="ARBA" id="ARBA00022692"/>
    </source>
</evidence>
<keyword evidence="4 5" id="KW-0472">Membrane</keyword>
<sequence>MFLYMSAFMITSVVEEAFFVDKACRVNLGFPKNVCDNIAAEENKMYKQQVQVEVSTFHQYENIASQAVPVVLAFFLGAWSDRVGRKIPLLLGLAGNFIYSFMIVVNALQDSWPLETVLWSACLPCALTGGNLTVFMAAFSYLADTTSEQQRTMRTTLLEVAYLLPMPIGVALGSYLFGVLDRSFAAMFTINAALLLASMAYTAVFVKLKTSGDHARWGGGGCRLRSLFEVGHVVESVKSLLRPRSDNRRMYLLLTLTAMSLYTFQRDEKHMMYLYAQLKFHWDVPTYSKFRTYQSSLYVVGLVVGVPVVLRVLRMRDTTTAMLGAASHTVARFIFAFGRQPWLLYLGGGFGLLGPVVAPVLRSVTSKLVPSSERGKVFALFTVADTTVPLVSGIIYTQVYNHTITSLPQAFFFVTAASQILVFIIAL</sequence>
<feature type="transmembrane region" description="Helical" evidence="5">
    <location>
        <begin position="409"/>
        <end position="426"/>
    </location>
</feature>
<keyword evidence="3 5" id="KW-1133">Transmembrane helix</keyword>
<proteinExistence type="predicted"/>
<accession>A0ABD0YBU0</accession>
<keyword evidence="2 5" id="KW-0812">Transmembrane</keyword>